<feature type="transmembrane region" description="Helical" evidence="5">
    <location>
        <begin position="87"/>
        <end position="104"/>
    </location>
</feature>
<dbReference type="InterPro" id="IPR029787">
    <property type="entry name" value="Nucleotide_cyclase"/>
</dbReference>
<keyword evidence="5" id="KW-0812">Transmembrane</keyword>
<dbReference type="Proteomes" id="UP000297834">
    <property type="component" value="Unassembled WGS sequence"/>
</dbReference>
<evidence type="ECO:0000256" key="3">
    <source>
        <dbReference type="ARBA" id="ARBA00034247"/>
    </source>
</evidence>
<keyword evidence="8" id="KW-1185">Reference proteome</keyword>
<feature type="transmembrane region" description="Helical" evidence="5">
    <location>
        <begin position="192"/>
        <end position="216"/>
    </location>
</feature>
<evidence type="ECO:0000256" key="1">
    <source>
        <dbReference type="ARBA" id="ARBA00001946"/>
    </source>
</evidence>
<dbReference type="InterPro" id="IPR050469">
    <property type="entry name" value="Diguanylate_Cyclase"/>
</dbReference>
<evidence type="ECO:0000256" key="4">
    <source>
        <dbReference type="SAM" id="Coils"/>
    </source>
</evidence>
<comment type="catalytic activity">
    <reaction evidence="3">
        <text>2 GTP = 3',3'-c-di-GMP + 2 diphosphate</text>
        <dbReference type="Rhea" id="RHEA:24898"/>
        <dbReference type="ChEBI" id="CHEBI:33019"/>
        <dbReference type="ChEBI" id="CHEBI:37565"/>
        <dbReference type="ChEBI" id="CHEBI:58805"/>
        <dbReference type="EC" id="2.7.7.65"/>
    </reaction>
</comment>
<dbReference type="EMBL" id="SNTY01000006">
    <property type="protein sequence ID" value="TEU30634.1"/>
    <property type="molecule type" value="Genomic_DNA"/>
</dbReference>
<feature type="transmembrane region" description="Helical" evidence="5">
    <location>
        <begin position="236"/>
        <end position="253"/>
    </location>
</feature>
<feature type="transmembrane region" description="Helical" evidence="5">
    <location>
        <begin position="167"/>
        <end position="186"/>
    </location>
</feature>
<dbReference type="CDD" id="cd01949">
    <property type="entry name" value="GGDEF"/>
    <property type="match status" value="1"/>
</dbReference>
<dbReference type="AlphaFoldDB" id="A0A4Y7XFW1"/>
<feature type="transmembrane region" description="Helical" evidence="5">
    <location>
        <begin position="135"/>
        <end position="155"/>
    </location>
</feature>
<dbReference type="PANTHER" id="PTHR45138">
    <property type="entry name" value="REGULATORY COMPONENTS OF SENSORY TRANSDUCTION SYSTEM"/>
    <property type="match status" value="1"/>
</dbReference>
<protein>
    <recommendedName>
        <fullName evidence="2">diguanylate cyclase</fullName>
        <ecNumber evidence="2">2.7.7.65</ecNumber>
    </recommendedName>
</protein>
<proteinExistence type="predicted"/>
<evidence type="ECO:0000256" key="5">
    <source>
        <dbReference type="SAM" id="Phobius"/>
    </source>
</evidence>
<dbReference type="GO" id="GO:0052621">
    <property type="term" value="F:diguanylate cyclase activity"/>
    <property type="evidence" value="ECO:0007669"/>
    <property type="project" value="UniProtKB-EC"/>
</dbReference>
<dbReference type="SMART" id="SM00267">
    <property type="entry name" value="GGDEF"/>
    <property type="match status" value="1"/>
</dbReference>
<feature type="domain" description="GGDEF" evidence="6">
    <location>
        <begin position="364"/>
        <end position="491"/>
    </location>
</feature>
<dbReference type="SUPFAM" id="SSF55073">
    <property type="entry name" value="Nucleotide cyclase"/>
    <property type="match status" value="1"/>
</dbReference>
<dbReference type="NCBIfam" id="TIGR00254">
    <property type="entry name" value="GGDEF"/>
    <property type="match status" value="1"/>
</dbReference>
<name>A0A4Y7XFW1_9GAMM</name>
<feature type="transmembrane region" description="Helical" evidence="5">
    <location>
        <begin position="20"/>
        <end position="40"/>
    </location>
</feature>
<evidence type="ECO:0000256" key="2">
    <source>
        <dbReference type="ARBA" id="ARBA00012528"/>
    </source>
</evidence>
<dbReference type="RefSeq" id="WP_134243186.1">
    <property type="nucleotide sequence ID" value="NZ_SNTY01000006.1"/>
</dbReference>
<dbReference type="STRING" id="1120977.GCA_000619845_01739"/>
<reference evidence="7 8" key="1">
    <citation type="submission" date="2019-03" db="EMBL/GenBank/DDBJ databases">
        <title>Alkanindiges illinoisensis: a potential pathogenic isolated from ascites of a gastric cancer patient with abdominal metastasis.</title>
        <authorList>
            <person name="Hu X."/>
            <person name="Yang B."/>
            <person name="Yan X."/>
            <person name="Lin L."/>
            <person name="Zhao H."/>
            <person name="Zhou F."/>
            <person name="Su B."/>
            <person name="Chen J."/>
            <person name="Rui Y."/>
            <person name="Wang Q."/>
            <person name="Zheng L."/>
        </authorList>
    </citation>
    <scope>NUCLEOTIDE SEQUENCE [LARGE SCALE GENOMIC DNA]</scope>
    <source>
        <strain evidence="7 8">NFYY 23406</strain>
    </source>
</reference>
<dbReference type="PANTHER" id="PTHR45138:SF9">
    <property type="entry name" value="DIGUANYLATE CYCLASE DGCM-RELATED"/>
    <property type="match status" value="1"/>
</dbReference>
<keyword evidence="5" id="KW-0472">Membrane</keyword>
<evidence type="ECO:0000313" key="8">
    <source>
        <dbReference type="Proteomes" id="UP000297834"/>
    </source>
</evidence>
<dbReference type="InterPro" id="IPR043128">
    <property type="entry name" value="Rev_trsase/Diguanyl_cyclase"/>
</dbReference>
<feature type="transmembrane region" description="Helical" evidence="5">
    <location>
        <begin position="46"/>
        <end position="75"/>
    </location>
</feature>
<feature type="transmembrane region" description="Helical" evidence="5">
    <location>
        <begin position="269"/>
        <end position="288"/>
    </location>
</feature>
<dbReference type="InterPro" id="IPR000160">
    <property type="entry name" value="GGDEF_dom"/>
</dbReference>
<dbReference type="Gene3D" id="3.30.70.270">
    <property type="match status" value="1"/>
</dbReference>
<organism evidence="7 8">
    <name type="scientific">Alkanindiges illinoisensis</name>
    <dbReference type="NCBI Taxonomy" id="197183"/>
    <lineage>
        <taxon>Bacteria</taxon>
        <taxon>Pseudomonadati</taxon>
        <taxon>Pseudomonadota</taxon>
        <taxon>Gammaproteobacteria</taxon>
        <taxon>Moraxellales</taxon>
        <taxon>Moraxellaceae</taxon>
        <taxon>Alkanindiges</taxon>
    </lineage>
</organism>
<dbReference type="EC" id="2.7.7.65" evidence="2"/>
<comment type="cofactor">
    <cofactor evidence="1">
        <name>Mg(2+)</name>
        <dbReference type="ChEBI" id="CHEBI:18420"/>
    </cofactor>
</comment>
<keyword evidence="4" id="KW-0175">Coiled coil</keyword>
<evidence type="ECO:0000259" key="6">
    <source>
        <dbReference type="PROSITE" id="PS50887"/>
    </source>
</evidence>
<dbReference type="FunFam" id="3.30.70.270:FF:000001">
    <property type="entry name" value="Diguanylate cyclase domain protein"/>
    <property type="match status" value="1"/>
</dbReference>
<dbReference type="GO" id="GO:0043709">
    <property type="term" value="P:cell adhesion involved in single-species biofilm formation"/>
    <property type="evidence" value="ECO:0007669"/>
    <property type="project" value="TreeGrafter"/>
</dbReference>
<evidence type="ECO:0000313" key="7">
    <source>
        <dbReference type="EMBL" id="TEU30634.1"/>
    </source>
</evidence>
<dbReference type="Pfam" id="PF00990">
    <property type="entry name" value="GGDEF"/>
    <property type="match status" value="1"/>
</dbReference>
<feature type="coiled-coil region" evidence="4">
    <location>
        <begin position="309"/>
        <end position="336"/>
    </location>
</feature>
<dbReference type="PROSITE" id="PS50887">
    <property type="entry name" value="GGDEF"/>
    <property type="match status" value="1"/>
</dbReference>
<dbReference type="OrthoDB" id="9812358at2"/>
<keyword evidence="5" id="KW-1133">Transmembrane helix</keyword>
<accession>A0A4Y7XFW1</accession>
<sequence>MVKLSHQQPNLHYIDERIFLLKITVLLICLPSILVLYGWLCESRILAWLFPSGISMKANSAFCFILSSIALVLFLTRRPLAMMVQRILSLILISMGLITAYQYISGTDLPYVDSLLVQNQLVQNDPDNQLFSNRMSPLSAINFILNGLSIFLLTFRNYHILNLARIITIPVILTAIMVLIGYAYGVRELYRFGFYVPLSPLSAIAFIELSVALIFIHAERGFMRLFVGQTLGSKMVRWLLPTLILVFITIGWLCRQGNLMHWYNNQFEVSMLIFLTLFLSSCLIIWQARAQHGQELLRQRAQHALELNNINLEKKVERRTQELKKLMEELEALSLTDSLTGLANRRAFEQRLKMEWQRATRYEHPLTVMLIDVDHFKRFNDDFGHQTGDHVLAQVGAILQQAVRTTDLACRYGGEEFVIILPDTPMDDALPIAHRIREQVADHRWEARQVTVSVGVAQLNQHKTPNQLVSDADQALYEAKAAGRNQVIYLN</sequence>
<dbReference type="GO" id="GO:0005886">
    <property type="term" value="C:plasma membrane"/>
    <property type="evidence" value="ECO:0007669"/>
    <property type="project" value="TreeGrafter"/>
</dbReference>
<gene>
    <name evidence="7" type="ORF">E2B99_01210</name>
</gene>
<dbReference type="GO" id="GO:1902201">
    <property type="term" value="P:negative regulation of bacterial-type flagellum-dependent cell motility"/>
    <property type="evidence" value="ECO:0007669"/>
    <property type="project" value="TreeGrafter"/>
</dbReference>
<comment type="caution">
    <text evidence="7">The sequence shown here is derived from an EMBL/GenBank/DDBJ whole genome shotgun (WGS) entry which is preliminary data.</text>
</comment>